<evidence type="ECO:0000313" key="3">
    <source>
        <dbReference type="Proteomes" id="UP000189545"/>
    </source>
</evidence>
<dbReference type="GO" id="GO:0003677">
    <property type="term" value="F:DNA binding"/>
    <property type="evidence" value="ECO:0007669"/>
    <property type="project" value="InterPro"/>
</dbReference>
<feature type="domain" description="Transposase IS110-like N-terminal" evidence="1">
    <location>
        <begin position="6"/>
        <end position="144"/>
    </location>
</feature>
<dbReference type="EMBL" id="CP014782">
    <property type="protein sequence ID" value="AQS36620.1"/>
    <property type="molecule type" value="Genomic_DNA"/>
</dbReference>
<evidence type="ECO:0000313" key="2">
    <source>
        <dbReference type="EMBL" id="AQS36620.1"/>
    </source>
</evidence>
<dbReference type="GO" id="GO:0004803">
    <property type="term" value="F:transposase activity"/>
    <property type="evidence" value="ECO:0007669"/>
    <property type="project" value="InterPro"/>
</dbReference>
<dbReference type="Proteomes" id="UP000189545">
    <property type="component" value="Chromosome"/>
</dbReference>
<dbReference type="OrthoDB" id="5289737at2"/>
<dbReference type="Pfam" id="PF01548">
    <property type="entry name" value="DEDD_Tnp_IS110"/>
    <property type="match status" value="1"/>
</dbReference>
<protein>
    <submittedName>
        <fullName evidence="2">Transposase</fullName>
    </submittedName>
</protein>
<reference evidence="2 3" key="1">
    <citation type="submission" date="2016-03" db="EMBL/GenBank/DDBJ databases">
        <title>Complete genome sequence of Shewanella psychrophila WP2, a deep sea bacterium isolated from west Pacific sediment.</title>
        <authorList>
            <person name="Xu G."/>
            <person name="Jian H."/>
        </authorList>
    </citation>
    <scope>NUCLEOTIDE SEQUENCE [LARGE SCALE GENOMIC DNA]</scope>
    <source>
        <strain evidence="2 3">WP2</strain>
    </source>
</reference>
<sequence>MRNTIVGVDLAKDVIQVCVYRNKKVQSNTEMTPDEFLAWLFESTPATIVFEACGTSNYWKQKAIESGHDGRLISAKLVSAVRQNQKTDKNDALAVIQATMLPDVNFITGKSVEQQLQSIKRLRELAIKQRDASHKQVASLLLELNFRVPKSISGMANSIEDILEDATNKLSFQFREALNEAMNQLTSLAETVSTYDRCLEMSIQDHPECQKLLKLEGVGPINAINLYIALGCADIGTFSRGRDASACIGVTPRANA</sequence>
<organism evidence="2 3">
    <name type="scientific">Shewanella psychrophila</name>
    <dbReference type="NCBI Taxonomy" id="225848"/>
    <lineage>
        <taxon>Bacteria</taxon>
        <taxon>Pseudomonadati</taxon>
        <taxon>Pseudomonadota</taxon>
        <taxon>Gammaproteobacteria</taxon>
        <taxon>Alteromonadales</taxon>
        <taxon>Shewanellaceae</taxon>
        <taxon>Shewanella</taxon>
    </lineage>
</organism>
<dbReference type="KEGG" id="spsw:Sps_01454"/>
<dbReference type="InterPro" id="IPR047650">
    <property type="entry name" value="Transpos_IS110"/>
</dbReference>
<proteinExistence type="predicted"/>
<name>A0A1S6HM81_9GAMM</name>
<dbReference type="PANTHER" id="PTHR33055">
    <property type="entry name" value="TRANSPOSASE FOR INSERTION SEQUENCE ELEMENT IS1111A"/>
    <property type="match status" value="1"/>
</dbReference>
<dbReference type="GO" id="GO:0006313">
    <property type="term" value="P:DNA transposition"/>
    <property type="evidence" value="ECO:0007669"/>
    <property type="project" value="InterPro"/>
</dbReference>
<dbReference type="AlphaFoldDB" id="A0A1S6HM81"/>
<accession>A0A1S6HM81</accession>
<keyword evidence="3" id="KW-1185">Reference proteome</keyword>
<dbReference type="NCBIfam" id="NF033542">
    <property type="entry name" value="transpos_IS110"/>
    <property type="match status" value="1"/>
</dbReference>
<dbReference type="InterPro" id="IPR002525">
    <property type="entry name" value="Transp_IS110-like_N"/>
</dbReference>
<gene>
    <name evidence="2" type="ORF">Sps_01454</name>
</gene>
<evidence type="ECO:0000259" key="1">
    <source>
        <dbReference type="Pfam" id="PF01548"/>
    </source>
</evidence>
<dbReference type="PANTHER" id="PTHR33055:SF3">
    <property type="entry name" value="PUTATIVE TRANSPOSASE FOR IS117-RELATED"/>
    <property type="match status" value="1"/>
</dbReference>